<protein>
    <submittedName>
        <fullName evidence="2">Uncharacterized protein</fullName>
    </submittedName>
</protein>
<evidence type="ECO:0000313" key="2">
    <source>
        <dbReference type="EMBL" id="RQX69870.1"/>
    </source>
</evidence>
<gene>
    <name evidence="2" type="ORF">TGCAST_285210B</name>
</gene>
<evidence type="ECO:0000256" key="1">
    <source>
        <dbReference type="SAM" id="Coils"/>
    </source>
</evidence>
<name>A0A3R8AMB6_TOXGO</name>
<proteinExistence type="predicted"/>
<reference evidence="2 3" key="1">
    <citation type="submission" date="2017-10" db="EMBL/GenBank/DDBJ databases">
        <authorList>
            <person name="Sibley D."/>
            <person name="Venepally P."/>
            <person name="Karamycheva S."/>
            <person name="Hadjithomas M."/>
            <person name="Khan A."/>
            <person name="Brunk B."/>
            <person name="Roos D."/>
            <person name="Caler E."/>
            <person name="Lorenzi H."/>
        </authorList>
    </citation>
    <scope>NUCLEOTIDE SEQUENCE [LARGE SCALE GENOMIC DNA]</scope>
    <source>
        <strain evidence="2 3">CAST</strain>
    </source>
</reference>
<dbReference type="AlphaFoldDB" id="A0A3R8AMB6"/>
<sequence length="109" mass="12697">MTGATRRLREEKEHAVQLEKQKSQVLHLQNEELQAEVARLRTRLDFLEEENCELRQQLTSGPTAQLQSDLKLKLYQVKQRSHLEAPVSASICVRLPRSRDVYGDARRVF</sequence>
<accession>A0A3R8AMB6</accession>
<organism evidence="2 3">
    <name type="scientific">Toxoplasma gondii CAST</name>
    <dbReference type="NCBI Taxonomy" id="943122"/>
    <lineage>
        <taxon>Eukaryota</taxon>
        <taxon>Sar</taxon>
        <taxon>Alveolata</taxon>
        <taxon>Apicomplexa</taxon>
        <taxon>Conoidasida</taxon>
        <taxon>Coccidia</taxon>
        <taxon>Eucoccidiorida</taxon>
        <taxon>Eimeriorina</taxon>
        <taxon>Sarcocystidae</taxon>
        <taxon>Toxoplasma</taxon>
    </lineage>
</organism>
<dbReference type="VEuPathDB" id="ToxoDB:TGCAST_285210B"/>
<keyword evidence="1" id="KW-0175">Coiled coil</keyword>
<feature type="coiled-coil region" evidence="1">
    <location>
        <begin position="1"/>
        <end position="57"/>
    </location>
</feature>
<dbReference type="EMBL" id="AHIV02001475">
    <property type="protein sequence ID" value="RQX69870.1"/>
    <property type="molecule type" value="Genomic_DNA"/>
</dbReference>
<evidence type="ECO:0000313" key="3">
    <source>
        <dbReference type="Proteomes" id="UP000284452"/>
    </source>
</evidence>
<dbReference type="Proteomes" id="UP000284452">
    <property type="component" value="Unassembled WGS sequence"/>
</dbReference>
<comment type="caution">
    <text evidence="2">The sequence shown here is derived from an EMBL/GenBank/DDBJ whole genome shotgun (WGS) entry which is preliminary data.</text>
</comment>